<dbReference type="HAMAP" id="MF_01622">
    <property type="entry name" value="tRNA_sel_U_synth"/>
    <property type="match status" value="1"/>
</dbReference>
<dbReference type="EC" id="2.9.1.3" evidence="2"/>
<comment type="catalytic activity">
    <reaction evidence="2">
        <text>5-methylaminomethyl-S-(2E)-geranyl-thiouridine(34) in tRNA + selenophosphate + H(+) = 5-methylaminomethyl-2-(Se-phospho)selenouridine(34) in tRNA + (2E)-thiogeraniol</text>
        <dbReference type="Rhea" id="RHEA:60172"/>
        <dbReference type="Rhea" id="RHEA-COMP:14654"/>
        <dbReference type="Rhea" id="RHEA-COMP:15523"/>
        <dbReference type="ChEBI" id="CHEBI:15378"/>
        <dbReference type="ChEBI" id="CHEBI:16144"/>
        <dbReference type="ChEBI" id="CHEBI:140632"/>
        <dbReference type="ChEBI" id="CHEBI:143702"/>
        <dbReference type="ChEBI" id="CHEBI:143703"/>
    </reaction>
</comment>
<dbReference type="InterPro" id="IPR058840">
    <property type="entry name" value="AAA_SelU"/>
</dbReference>
<evidence type="ECO:0000256" key="1">
    <source>
        <dbReference type="ARBA" id="ARBA00023266"/>
    </source>
</evidence>
<dbReference type="EMBL" id="JAGDFX010000003">
    <property type="protein sequence ID" value="MBO1518771.1"/>
    <property type="molecule type" value="Genomic_DNA"/>
</dbReference>
<keyword evidence="2" id="KW-0808">Transferase</keyword>
<reference evidence="4 5" key="1">
    <citation type="submission" date="2021-03" db="EMBL/GenBank/DDBJ databases">
        <title>Oceanisphaera sp. nov., isolated from the intestine.</title>
        <authorList>
            <person name="Zhao L.-H."/>
            <person name="Shi L.-F."/>
        </authorList>
    </citation>
    <scope>NUCLEOTIDE SEQUENCE [LARGE SCALE GENOMIC DNA]</scope>
    <source>
        <strain evidence="4 5">DM8</strain>
    </source>
</reference>
<evidence type="ECO:0000313" key="5">
    <source>
        <dbReference type="Proteomes" id="UP000664882"/>
    </source>
</evidence>
<dbReference type="SUPFAM" id="SSF52821">
    <property type="entry name" value="Rhodanese/Cell cycle control phosphatase"/>
    <property type="match status" value="1"/>
</dbReference>
<dbReference type="NCBIfam" id="NF008750">
    <property type="entry name" value="PRK11784.1-2"/>
    <property type="match status" value="1"/>
</dbReference>
<accession>A0ABS3NDV6</accession>
<comment type="similarity">
    <text evidence="2">Belongs to the SelU family.</text>
</comment>
<dbReference type="InterPro" id="IPR036873">
    <property type="entry name" value="Rhodanese-like_dom_sf"/>
</dbReference>
<dbReference type="Proteomes" id="UP000664882">
    <property type="component" value="Unassembled WGS sequence"/>
</dbReference>
<comment type="catalytic activity">
    <reaction evidence="2">
        <text>5-methylaminomethyl-2-thiouridine(34) in tRNA + selenophosphate + (2E)-geranyl diphosphate + H2O + H(+) = 5-methylaminomethyl-2-selenouridine(34) in tRNA + (2E)-thiogeraniol + phosphate + diphosphate</text>
        <dbReference type="Rhea" id="RHEA:42716"/>
        <dbReference type="Rhea" id="RHEA-COMP:10195"/>
        <dbReference type="Rhea" id="RHEA-COMP:10196"/>
        <dbReference type="ChEBI" id="CHEBI:15377"/>
        <dbReference type="ChEBI" id="CHEBI:15378"/>
        <dbReference type="ChEBI" id="CHEBI:16144"/>
        <dbReference type="ChEBI" id="CHEBI:33019"/>
        <dbReference type="ChEBI" id="CHEBI:43474"/>
        <dbReference type="ChEBI" id="CHEBI:58057"/>
        <dbReference type="ChEBI" id="CHEBI:74455"/>
        <dbReference type="ChEBI" id="CHEBI:82743"/>
        <dbReference type="ChEBI" id="CHEBI:143703"/>
        <dbReference type="EC" id="2.9.1.3"/>
    </reaction>
</comment>
<sequence length="384" mass="43730">MPLASLLTPANTALRCWVSELSQGCALTDDYEQLLANDTPLLDLRAPIEFIEGAFPKATNLPLMSNDERAQVGTCYKQQGQACAIALGHKLVAGELRQQRLTAWLNWLDAHPTGVIYCFRGGLRSQTVQQWLAQAGRPVTRVKGGYKALRRRLITELDTGFEQPGFVLSGLTGSGKTDWLTRSPLSLDIEGFAHHRGSSFGHWAEPQPTPINFENRLAIARLKQRRAGIESWLVEDESAMVGRCPLPKRLYERMQQVPVLLLEVPFEQRVKQIQHDYVEVMLAHFNQDISRLSGYLQDSLKRLYKRLGDRDWRRLSQQITDAINQQILGFGCDGHQEWITELLGRYYDPIYRHHQASKEDRIVMRGNEDELAHWLKEHKGVGVI</sequence>
<name>A0ABS3NDV6_9GAMM</name>
<dbReference type="NCBIfam" id="TIGR03167">
    <property type="entry name" value="tRNA_sel_U_synt"/>
    <property type="match status" value="1"/>
</dbReference>
<evidence type="ECO:0000313" key="4">
    <source>
        <dbReference type="EMBL" id="MBO1518771.1"/>
    </source>
</evidence>
<keyword evidence="1 2" id="KW-0711">Selenium</keyword>
<dbReference type="Gene3D" id="3.40.250.10">
    <property type="entry name" value="Rhodanese-like domain"/>
    <property type="match status" value="1"/>
</dbReference>
<protein>
    <recommendedName>
        <fullName evidence="2">tRNA 2-selenouridine synthase</fullName>
        <ecNumber evidence="2">2.9.1.3</ecNumber>
    </recommendedName>
</protein>
<dbReference type="SMART" id="SM00450">
    <property type="entry name" value="RHOD"/>
    <property type="match status" value="1"/>
</dbReference>
<proteinExistence type="inferred from homology"/>
<comment type="catalytic activity">
    <reaction evidence="2">
        <text>5-methylaminomethyl-2-thiouridine(34) in tRNA + (2E)-geranyl diphosphate = 5-methylaminomethyl-S-(2E)-geranyl-thiouridine(34) in tRNA + diphosphate</text>
        <dbReference type="Rhea" id="RHEA:14085"/>
        <dbReference type="Rhea" id="RHEA-COMP:10195"/>
        <dbReference type="Rhea" id="RHEA-COMP:14654"/>
        <dbReference type="ChEBI" id="CHEBI:33019"/>
        <dbReference type="ChEBI" id="CHEBI:58057"/>
        <dbReference type="ChEBI" id="CHEBI:74455"/>
        <dbReference type="ChEBI" id="CHEBI:140632"/>
    </reaction>
</comment>
<dbReference type="InterPro" id="IPR001763">
    <property type="entry name" value="Rhodanese-like_dom"/>
</dbReference>
<feature type="domain" description="Rhodanese" evidence="3">
    <location>
        <begin position="35"/>
        <end position="155"/>
    </location>
</feature>
<evidence type="ECO:0000256" key="2">
    <source>
        <dbReference type="HAMAP-Rule" id="MF_01622"/>
    </source>
</evidence>
<keyword evidence="5" id="KW-1185">Reference proteome</keyword>
<comment type="caution">
    <text evidence="4">The sequence shown here is derived from an EMBL/GenBank/DDBJ whole genome shotgun (WGS) entry which is preliminary data.</text>
</comment>
<comment type="subunit">
    <text evidence="2">Monomer.</text>
</comment>
<dbReference type="InterPro" id="IPR017582">
    <property type="entry name" value="SelU"/>
</dbReference>
<dbReference type="PROSITE" id="PS50206">
    <property type="entry name" value="RHODANESE_3"/>
    <property type="match status" value="1"/>
</dbReference>
<organism evidence="4 5">
    <name type="scientific">Oceanisphaera pacifica</name>
    <dbReference type="NCBI Taxonomy" id="2818389"/>
    <lineage>
        <taxon>Bacteria</taxon>
        <taxon>Pseudomonadati</taxon>
        <taxon>Pseudomonadota</taxon>
        <taxon>Gammaproteobacteria</taxon>
        <taxon>Aeromonadales</taxon>
        <taxon>Aeromonadaceae</taxon>
        <taxon>Oceanisphaera</taxon>
    </lineage>
</organism>
<comment type="function">
    <text evidence="2">Involved in the post-transcriptional modification of the uridine at the wobble position (U34) of tRNA(Lys), tRNA(Glu) and tRNA(Gln). Catalyzes the conversion of 2-thiouridine (S2U-RNA) to 2-selenouridine (Se2U-RNA). Acts in a two-step process involving geranylation of 2-thiouridine (S2U) to S-geranyl-2-thiouridine (geS2U) and subsequent selenation of the latter derivative to 2-selenouridine (Se2U) in the tRNA chain.</text>
</comment>
<evidence type="ECO:0000259" key="3">
    <source>
        <dbReference type="PROSITE" id="PS50206"/>
    </source>
</evidence>
<dbReference type="NCBIfam" id="NF008751">
    <property type="entry name" value="PRK11784.1-3"/>
    <property type="match status" value="1"/>
</dbReference>
<dbReference type="PANTHER" id="PTHR30401:SF0">
    <property type="entry name" value="TRNA 2-SELENOURIDINE SYNTHASE"/>
    <property type="match status" value="1"/>
</dbReference>
<gene>
    <name evidence="4" type="primary">mnmH</name>
    <name evidence="2" type="synonym">selU</name>
    <name evidence="4" type="ORF">J3U76_03805</name>
</gene>
<dbReference type="PANTHER" id="PTHR30401">
    <property type="entry name" value="TRNA 2-SELENOURIDINE SYNTHASE"/>
    <property type="match status" value="1"/>
</dbReference>
<comment type="catalytic activity">
    <reaction evidence="2">
        <text>5-methylaminomethyl-2-(Se-phospho)selenouridine(34) in tRNA + H2O = 5-methylaminomethyl-2-selenouridine(34) in tRNA + phosphate</text>
        <dbReference type="Rhea" id="RHEA:60176"/>
        <dbReference type="Rhea" id="RHEA-COMP:10196"/>
        <dbReference type="Rhea" id="RHEA-COMP:15523"/>
        <dbReference type="ChEBI" id="CHEBI:15377"/>
        <dbReference type="ChEBI" id="CHEBI:43474"/>
        <dbReference type="ChEBI" id="CHEBI:82743"/>
        <dbReference type="ChEBI" id="CHEBI:143702"/>
    </reaction>
</comment>
<dbReference type="Pfam" id="PF26341">
    <property type="entry name" value="AAA_SelU"/>
    <property type="match status" value="1"/>
</dbReference>
<feature type="active site" description="S-selanylcysteine intermediate" evidence="2">
    <location>
        <position position="118"/>
    </location>
</feature>